<keyword evidence="1" id="KW-1133">Transmembrane helix</keyword>
<dbReference type="EMBL" id="CP078073">
    <property type="protein sequence ID" value="QXL87805.1"/>
    <property type="molecule type" value="Genomic_DNA"/>
</dbReference>
<dbReference type="EMBL" id="JAIMBW010000001">
    <property type="protein sequence ID" value="MBY4895204.1"/>
    <property type="molecule type" value="Genomic_DNA"/>
</dbReference>
<organism evidence="2">
    <name type="scientific">Gymnodinialimonas phycosphaerae</name>
    <dbReference type="NCBI Taxonomy" id="2841589"/>
    <lineage>
        <taxon>Bacteria</taxon>
        <taxon>Pseudomonadati</taxon>
        <taxon>Pseudomonadota</taxon>
        <taxon>Alphaproteobacteria</taxon>
        <taxon>Rhodobacterales</taxon>
        <taxon>Paracoccaceae</taxon>
        <taxon>Gymnodinialimonas</taxon>
    </lineage>
</organism>
<accession>A0A975TV26</accession>
<keyword evidence="3" id="KW-1185">Reference proteome</keyword>
<evidence type="ECO:0000256" key="1">
    <source>
        <dbReference type="SAM" id="Phobius"/>
    </source>
</evidence>
<gene>
    <name evidence="2" type="ORF">KUL25_20775</name>
</gene>
<dbReference type="Pfam" id="PF17272">
    <property type="entry name" value="DUF5337"/>
    <property type="match status" value="1"/>
</dbReference>
<dbReference type="AlphaFoldDB" id="A0A975TV26"/>
<dbReference type="InterPro" id="IPR020308">
    <property type="entry name" value="Uncharacterised_Ynq1"/>
</dbReference>
<proteinExistence type="predicted"/>
<name>A0A975TV26_9RHOB</name>
<reference evidence="2 3" key="1">
    <citation type="submission" date="2021-07" db="EMBL/GenBank/DDBJ databases">
        <title>Karlodiniumbacter phycospheric gen. nov., sp. nov., a phycosphere bacterium isolated from karlodinium veneficum.</title>
        <authorList>
            <person name="Peng Y."/>
            <person name="Jiang L."/>
            <person name="Lee J."/>
        </authorList>
    </citation>
    <scope>NUCLEOTIDE SEQUENCE</scope>
    <source>
        <strain evidence="2 3">N5</strain>
    </source>
</reference>
<protein>
    <submittedName>
        <fullName evidence="2">DUF5337 domain-containing protein</fullName>
    </submittedName>
</protein>
<sequence>MSKAKPITERDRQLVRQIRRAAIVMSVTMILWIALQYIGGQMGWPVRIVFLFDIAAFAALVWALIVTYWVWKERKRSRDDQG</sequence>
<evidence type="ECO:0000313" key="3">
    <source>
        <dbReference type="Proteomes" id="UP000693972"/>
    </source>
</evidence>
<keyword evidence="1" id="KW-0812">Transmembrane</keyword>
<evidence type="ECO:0000313" key="2">
    <source>
        <dbReference type="EMBL" id="QXL87805.1"/>
    </source>
</evidence>
<feature type="transmembrane region" description="Helical" evidence="1">
    <location>
        <begin position="21"/>
        <end position="38"/>
    </location>
</feature>
<dbReference type="RefSeq" id="WP_257894657.1">
    <property type="nucleotide sequence ID" value="NZ_JAIMBW010000001.1"/>
</dbReference>
<dbReference type="Proteomes" id="UP000693972">
    <property type="component" value="Unassembled WGS sequence"/>
</dbReference>
<feature type="transmembrane region" description="Helical" evidence="1">
    <location>
        <begin position="44"/>
        <end position="71"/>
    </location>
</feature>
<keyword evidence="1" id="KW-0472">Membrane</keyword>